<feature type="region of interest" description="Disordered" evidence="1">
    <location>
        <begin position="67"/>
        <end position="88"/>
    </location>
</feature>
<dbReference type="EMBL" id="CAUYUJ010005269">
    <property type="protein sequence ID" value="CAK0812991.1"/>
    <property type="molecule type" value="Genomic_DNA"/>
</dbReference>
<gene>
    <name evidence="2" type="ORF">PCOR1329_LOCUS17084</name>
</gene>
<sequence>MARTPSPLSPNCLQSSTDLASCCTIFRAIPASSTSFCSMSCLLALLLGRLHSQQLLAQRRLPGGLRPELASSTVEQARLGRKGRDTGERRLPQSLLLIGRLPAAPRAAAAPPGLARRAGRSLGARAKRGMLGPVAAGLGAARRARQLPRSGRRRLLHEGRPREALSSADLVSDSRVRRPQTEEHLRTRTEGSRSGGGEVLAPSATCRRARRGRPPEGGEAPPAPG</sequence>
<protein>
    <submittedName>
        <fullName evidence="2">Uncharacterized protein</fullName>
    </submittedName>
</protein>
<reference evidence="2" key="1">
    <citation type="submission" date="2023-10" db="EMBL/GenBank/DDBJ databases">
        <authorList>
            <person name="Chen Y."/>
            <person name="Shah S."/>
            <person name="Dougan E. K."/>
            <person name="Thang M."/>
            <person name="Chan C."/>
        </authorList>
    </citation>
    <scope>NUCLEOTIDE SEQUENCE [LARGE SCALE GENOMIC DNA]</scope>
</reference>
<feature type="compositionally biased region" description="Basic and acidic residues" evidence="1">
    <location>
        <begin position="172"/>
        <end position="191"/>
    </location>
</feature>
<evidence type="ECO:0000313" key="2">
    <source>
        <dbReference type="EMBL" id="CAK0812991.1"/>
    </source>
</evidence>
<evidence type="ECO:0000256" key="1">
    <source>
        <dbReference type="SAM" id="MobiDB-lite"/>
    </source>
</evidence>
<dbReference type="Proteomes" id="UP001189429">
    <property type="component" value="Unassembled WGS sequence"/>
</dbReference>
<keyword evidence="3" id="KW-1185">Reference proteome</keyword>
<proteinExistence type="predicted"/>
<feature type="compositionally biased region" description="Basic residues" evidence="1">
    <location>
        <begin position="142"/>
        <end position="155"/>
    </location>
</feature>
<accession>A0ABN9R3Z0</accession>
<comment type="caution">
    <text evidence="2">The sequence shown here is derived from an EMBL/GenBank/DDBJ whole genome shotgun (WGS) entry which is preliminary data.</text>
</comment>
<feature type="region of interest" description="Disordered" evidence="1">
    <location>
        <begin position="137"/>
        <end position="225"/>
    </location>
</feature>
<evidence type="ECO:0000313" key="3">
    <source>
        <dbReference type="Proteomes" id="UP001189429"/>
    </source>
</evidence>
<name>A0ABN9R3Z0_9DINO</name>
<organism evidence="2 3">
    <name type="scientific">Prorocentrum cordatum</name>
    <dbReference type="NCBI Taxonomy" id="2364126"/>
    <lineage>
        <taxon>Eukaryota</taxon>
        <taxon>Sar</taxon>
        <taxon>Alveolata</taxon>
        <taxon>Dinophyceae</taxon>
        <taxon>Prorocentrales</taxon>
        <taxon>Prorocentraceae</taxon>
        <taxon>Prorocentrum</taxon>
    </lineage>
</organism>